<protein>
    <submittedName>
        <fullName evidence="3">Complex I intermediate-associated protein 30 (CIA30)</fullName>
    </submittedName>
</protein>
<evidence type="ECO:0000256" key="1">
    <source>
        <dbReference type="ARBA" id="ARBA00007884"/>
    </source>
</evidence>
<dbReference type="Pfam" id="PF08547">
    <property type="entry name" value="CIA30"/>
    <property type="match status" value="1"/>
</dbReference>
<dbReference type="STRING" id="641691.SAMN05421636_10217"/>
<dbReference type="PANTHER" id="PTHR13194:SF19">
    <property type="entry name" value="NAD(P)-BINDING ROSSMANN-FOLD SUPERFAMILY PROTEIN"/>
    <property type="match status" value="1"/>
</dbReference>
<dbReference type="Proteomes" id="UP000199109">
    <property type="component" value="Unassembled WGS sequence"/>
</dbReference>
<dbReference type="InterPro" id="IPR008979">
    <property type="entry name" value="Galactose-bd-like_sf"/>
</dbReference>
<evidence type="ECO:0000313" key="4">
    <source>
        <dbReference type="Proteomes" id="UP000199109"/>
    </source>
</evidence>
<dbReference type="InterPro" id="IPR013857">
    <property type="entry name" value="NADH-UbQ_OxRdtase-assoc_prot30"/>
</dbReference>
<dbReference type="EMBL" id="FNAO01000002">
    <property type="protein sequence ID" value="SDD82244.1"/>
    <property type="molecule type" value="Genomic_DNA"/>
</dbReference>
<name>A0A1G6XVJ2_9FLAO</name>
<evidence type="ECO:0000259" key="2">
    <source>
        <dbReference type="Pfam" id="PF08547"/>
    </source>
</evidence>
<dbReference type="OrthoDB" id="442188at2"/>
<comment type="similarity">
    <text evidence="1">Belongs to the CIA30 family.</text>
</comment>
<proteinExistence type="inferred from homology"/>
<dbReference type="SUPFAM" id="SSF49785">
    <property type="entry name" value="Galactose-binding domain-like"/>
    <property type="match status" value="1"/>
</dbReference>
<sequence length="201" mass="23182">MRIILIFTIIITYFMSNSNKNIDSPTTENNKVKSDSTRTMLYSFLEQGKGKWRVQDDVVMGGRSDSQLKITENNHAHFYGRVSLENDGGFCSIHQTMEKNPYRIPDKSKAFLLRLKGDGKDYNFRVRTKNGRHSYGFTFSTKGDGYWESISIPFNMMEASYHGEPVEVPNYAGENVMEMQLLIGNQKEETFEIFIESIEII</sequence>
<reference evidence="3 4" key="1">
    <citation type="submission" date="2016-10" db="EMBL/GenBank/DDBJ databases">
        <authorList>
            <person name="de Groot N.N."/>
        </authorList>
    </citation>
    <scope>NUCLEOTIDE SEQUENCE [LARGE SCALE GENOMIC DNA]</scope>
    <source>
        <strain evidence="3 4">DSM 23421</strain>
    </source>
</reference>
<keyword evidence="4" id="KW-1185">Reference proteome</keyword>
<gene>
    <name evidence="3" type="ORF">SAMN05421636_10217</name>
</gene>
<dbReference type="AlphaFoldDB" id="A0A1G6XVJ2"/>
<feature type="domain" description="NADH:ubiquinone oxidoreductase intermediate-associated protein 30" evidence="2">
    <location>
        <begin position="50"/>
        <end position="193"/>
    </location>
</feature>
<evidence type="ECO:0000313" key="3">
    <source>
        <dbReference type="EMBL" id="SDD82244.1"/>
    </source>
</evidence>
<dbReference type="InterPro" id="IPR039131">
    <property type="entry name" value="NDUFAF1"/>
</dbReference>
<organism evidence="3 4">
    <name type="scientific">Pricia antarctica</name>
    <dbReference type="NCBI Taxonomy" id="641691"/>
    <lineage>
        <taxon>Bacteria</taxon>
        <taxon>Pseudomonadati</taxon>
        <taxon>Bacteroidota</taxon>
        <taxon>Flavobacteriia</taxon>
        <taxon>Flavobacteriales</taxon>
        <taxon>Flavobacteriaceae</taxon>
        <taxon>Pricia</taxon>
    </lineage>
</organism>
<dbReference type="PANTHER" id="PTHR13194">
    <property type="entry name" value="COMPLEX I INTERMEDIATE-ASSOCIATED PROTEIN 30"/>
    <property type="match status" value="1"/>
</dbReference>
<accession>A0A1G6XVJ2</accession>